<dbReference type="PANTHER" id="PTHR43372:SF4">
    <property type="entry name" value="FATTY-ACID AMIDE HYDROLASE 2"/>
    <property type="match status" value="1"/>
</dbReference>
<dbReference type="Pfam" id="PF01425">
    <property type="entry name" value="Amidase"/>
    <property type="match status" value="1"/>
</dbReference>
<feature type="domain" description="Amidase" evidence="1">
    <location>
        <begin position="25"/>
        <end position="449"/>
    </location>
</feature>
<gene>
    <name evidence="2" type="ORF">OSCT_2531</name>
</gene>
<dbReference type="InterPro" id="IPR052739">
    <property type="entry name" value="FAAH2"/>
</dbReference>
<dbReference type="HOGENOM" id="CLU_009600_16_1_0"/>
<dbReference type="Proteomes" id="UP000054010">
    <property type="component" value="Unassembled WGS sequence"/>
</dbReference>
<dbReference type="AlphaFoldDB" id="E1IGT0"/>
<dbReference type="STRING" id="765420.OSCT_2531"/>
<comment type="caution">
    <text evidence="2">The sequence shown here is derived from an EMBL/GenBank/DDBJ whole genome shotgun (WGS) entry which is preliminary data.</text>
</comment>
<dbReference type="InterPro" id="IPR023631">
    <property type="entry name" value="Amidase_dom"/>
</dbReference>
<dbReference type="Gene3D" id="3.90.1300.10">
    <property type="entry name" value="Amidase signature (AS) domain"/>
    <property type="match status" value="1"/>
</dbReference>
<organism evidence="2 3">
    <name type="scientific">Oscillochloris trichoides DG-6</name>
    <dbReference type="NCBI Taxonomy" id="765420"/>
    <lineage>
        <taxon>Bacteria</taxon>
        <taxon>Bacillati</taxon>
        <taxon>Chloroflexota</taxon>
        <taxon>Chloroflexia</taxon>
        <taxon>Chloroflexales</taxon>
        <taxon>Chloroflexineae</taxon>
        <taxon>Oscillochloridaceae</taxon>
        <taxon>Oscillochloris</taxon>
    </lineage>
</organism>
<protein>
    <submittedName>
        <fullName evidence="2">Amidase</fullName>
    </submittedName>
</protein>
<dbReference type="EMBL" id="ADVR01000111">
    <property type="protein sequence ID" value="EFO79606.1"/>
    <property type="molecule type" value="Genomic_DNA"/>
</dbReference>
<dbReference type="SUPFAM" id="SSF75304">
    <property type="entry name" value="Amidase signature (AS) enzymes"/>
    <property type="match status" value="1"/>
</dbReference>
<evidence type="ECO:0000313" key="3">
    <source>
        <dbReference type="Proteomes" id="UP000054010"/>
    </source>
</evidence>
<proteinExistence type="predicted"/>
<keyword evidence="3" id="KW-1185">Reference proteome</keyword>
<dbReference type="eggNOG" id="COG0154">
    <property type="taxonomic scope" value="Bacteria"/>
</dbReference>
<reference evidence="2 3" key="1">
    <citation type="journal article" date="2011" name="J. Bacteriol.">
        <title>Draft genome sequence of the anoxygenic filamentous phototrophic bacterium Oscillochloris trichoides subsp. DG-6.</title>
        <authorList>
            <person name="Kuznetsov B.B."/>
            <person name="Ivanovsky R.N."/>
            <person name="Keppen O.I."/>
            <person name="Sukhacheva M.V."/>
            <person name="Bumazhkin B.K."/>
            <person name="Patutina E.O."/>
            <person name="Beletsky A.V."/>
            <person name="Mardanov A.V."/>
            <person name="Baslerov R.V."/>
            <person name="Panteleeva A.N."/>
            <person name="Kolganova T.V."/>
            <person name="Ravin N.V."/>
            <person name="Skryabin K.G."/>
        </authorList>
    </citation>
    <scope>NUCLEOTIDE SEQUENCE [LARGE SCALE GENOMIC DNA]</scope>
    <source>
        <strain evidence="2 3">DG-6</strain>
    </source>
</reference>
<sequence length="468" mass="49364">MHPSVTLSASQLAQAIRQGTFLPSEVVNAHIARIEAVNPALNAVVQQRFARARQEAREADERVRQGAPLGPLHGVPITVKEAFDVAGTPATCGLLSAKVHLPQQDAVAVARLRAAGAIVLGKTNTPDNCWDQETVSYLFGRTNNPWDLARSPGGSTGGEAAILAAGGSALGLGSDIAGSIRLPAAWCGIVGLRPTSGLINEVGFWPPSVGHLADLNAVGPMARRVEDVALAFALLSEQPAQPLDAPNLSGQRFAFWLDDGLIPSSGAVQGGVQAAVRALTERGLRATQAAPTHRRFAVAGWLASINADEREAIGRGFGGGELWSPLRELQNNLADQPRIASGALRYWLSSHYGSQLVTLLGVDGHAWRRELQAEFIELVGEDGFAICPVFPTTAPRHGWSVVFPLTISYQTWVNLAGLPALVVPVGRSGNGMPVGVQLVGAPGTEWMLLKAGYAIQQALMPVARIKDV</sequence>
<dbReference type="InterPro" id="IPR036928">
    <property type="entry name" value="AS_sf"/>
</dbReference>
<dbReference type="PANTHER" id="PTHR43372">
    <property type="entry name" value="FATTY-ACID AMIDE HYDROLASE"/>
    <property type="match status" value="1"/>
</dbReference>
<evidence type="ECO:0000259" key="1">
    <source>
        <dbReference type="Pfam" id="PF01425"/>
    </source>
</evidence>
<dbReference type="GO" id="GO:0012505">
    <property type="term" value="C:endomembrane system"/>
    <property type="evidence" value="ECO:0007669"/>
    <property type="project" value="TreeGrafter"/>
</dbReference>
<dbReference type="OrthoDB" id="9811471at2"/>
<evidence type="ECO:0000313" key="2">
    <source>
        <dbReference type="EMBL" id="EFO79606.1"/>
    </source>
</evidence>
<accession>E1IGT0</accession>
<name>E1IGT0_9CHLR</name>